<proteinExistence type="predicted"/>
<dbReference type="InterPro" id="IPR012663">
    <property type="entry name" value="CHP02450_Tryp"/>
</dbReference>
<evidence type="ECO:0008006" key="3">
    <source>
        <dbReference type="Google" id="ProtNLM"/>
    </source>
</evidence>
<dbReference type="Proteomes" id="UP000192505">
    <property type="component" value="Unassembled WGS sequence"/>
</dbReference>
<dbReference type="Pfam" id="PF09493">
    <property type="entry name" value="DUF2389"/>
    <property type="match status" value="1"/>
</dbReference>
<dbReference type="AlphaFoldDB" id="A0A1W9KPT5"/>
<evidence type="ECO:0000313" key="2">
    <source>
        <dbReference type="Proteomes" id="UP000192505"/>
    </source>
</evidence>
<name>A0A1W9KPT5_9BURK</name>
<comment type="caution">
    <text evidence="1">The sequence shown here is derived from an EMBL/GenBank/DDBJ whole genome shotgun (WGS) entry which is preliminary data.</text>
</comment>
<sequence>MISLQPKKLLLSKWTAVAPLSKEKHFLVTKVVLPEIEGGRVEWIDLEAVHSKSTRRMQWTALRDATQWVRGWV</sequence>
<reference evidence="1 2" key="1">
    <citation type="submission" date="2017-01" db="EMBL/GenBank/DDBJ databases">
        <title>Novel large sulfur bacteria in the metagenomes of groundwater-fed chemosynthetic microbial mats in the Lake Huron basin.</title>
        <authorList>
            <person name="Sharrar A.M."/>
            <person name="Flood B.E."/>
            <person name="Bailey J.V."/>
            <person name="Jones D.S."/>
            <person name="Biddanda B."/>
            <person name="Ruberg S.A."/>
            <person name="Marcus D.N."/>
            <person name="Dick G.J."/>
        </authorList>
    </citation>
    <scope>NUCLEOTIDE SEQUENCE [LARGE SCALE GENOMIC DNA]</scope>
    <source>
        <strain evidence="1">A7</strain>
    </source>
</reference>
<protein>
    <recommendedName>
        <fullName evidence="3">TIGR02450 family Trp-rich protein</fullName>
    </recommendedName>
</protein>
<gene>
    <name evidence="1" type="ORF">BWK72_20090</name>
</gene>
<dbReference type="EMBL" id="MTEI01000031">
    <property type="protein sequence ID" value="OQW85854.1"/>
    <property type="molecule type" value="Genomic_DNA"/>
</dbReference>
<accession>A0A1W9KPT5</accession>
<organism evidence="1 2">
    <name type="scientific">Rhodoferax ferrireducens</name>
    <dbReference type="NCBI Taxonomy" id="192843"/>
    <lineage>
        <taxon>Bacteria</taxon>
        <taxon>Pseudomonadati</taxon>
        <taxon>Pseudomonadota</taxon>
        <taxon>Betaproteobacteria</taxon>
        <taxon>Burkholderiales</taxon>
        <taxon>Comamonadaceae</taxon>
        <taxon>Rhodoferax</taxon>
    </lineage>
</organism>
<dbReference type="NCBIfam" id="TIGR02450">
    <property type="entry name" value="TIGR02450 family Trp-rich protein"/>
    <property type="match status" value="1"/>
</dbReference>
<evidence type="ECO:0000313" key="1">
    <source>
        <dbReference type="EMBL" id="OQW85854.1"/>
    </source>
</evidence>